<evidence type="ECO:0000313" key="2">
    <source>
        <dbReference type="EMBL" id="TMU55769.1"/>
    </source>
</evidence>
<sequence>MEFGGSEFYKGKGNHSSRIKELRIKAGYTRYDIFTIENGLHRKNYWRLEKGENFTINTLIRILKIHGISLGDFFKGM</sequence>
<dbReference type="PROSITE" id="PS50943">
    <property type="entry name" value="HTH_CROC1"/>
    <property type="match status" value="1"/>
</dbReference>
<dbReference type="CDD" id="cd00093">
    <property type="entry name" value="HTH_XRE"/>
    <property type="match status" value="1"/>
</dbReference>
<organism evidence="2 3">
    <name type="scientific">Flagellimonas algicola</name>
    <dbReference type="NCBI Taxonomy" id="2583815"/>
    <lineage>
        <taxon>Bacteria</taxon>
        <taxon>Pseudomonadati</taxon>
        <taxon>Bacteroidota</taxon>
        <taxon>Flavobacteriia</taxon>
        <taxon>Flavobacteriales</taxon>
        <taxon>Flavobacteriaceae</taxon>
        <taxon>Flagellimonas</taxon>
    </lineage>
</organism>
<dbReference type="InterPro" id="IPR001387">
    <property type="entry name" value="Cro/C1-type_HTH"/>
</dbReference>
<accession>A0ABY2WLM5</accession>
<name>A0ABY2WLM5_9FLAO</name>
<evidence type="ECO:0000313" key="3">
    <source>
        <dbReference type="Proteomes" id="UP000751614"/>
    </source>
</evidence>
<comment type="caution">
    <text evidence="2">The sequence shown here is derived from an EMBL/GenBank/DDBJ whole genome shotgun (WGS) entry which is preliminary data.</text>
</comment>
<proteinExistence type="predicted"/>
<dbReference type="InterPro" id="IPR010982">
    <property type="entry name" value="Lambda_DNA-bd_dom_sf"/>
</dbReference>
<dbReference type="Gene3D" id="1.10.260.40">
    <property type="entry name" value="lambda repressor-like DNA-binding domains"/>
    <property type="match status" value="1"/>
</dbReference>
<dbReference type="EMBL" id="VCNI01000002">
    <property type="protein sequence ID" value="TMU55769.1"/>
    <property type="molecule type" value="Genomic_DNA"/>
</dbReference>
<feature type="domain" description="HTH cro/C1-type" evidence="1">
    <location>
        <begin position="39"/>
        <end position="73"/>
    </location>
</feature>
<reference evidence="2 3" key="1">
    <citation type="submission" date="2019-05" db="EMBL/GenBank/DDBJ databases">
        <title>Flagellimonas sp. AsT0115, sp. nov., isolated from a marine red algae, Asparagopsis taxiformis.</title>
        <authorList>
            <person name="Kim J."/>
            <person name="Jeong S.E."/>
            <person name="Jeon C.O."/>
        </authorList>
    </citation>
    <scope>NUCLEOTIDE SEQUENCE [LARGE SCALE GENOMIC DNA]</scope>
    <source>
        <strain evidence="2 3">AsT0115</strain>
    </source>
</reference>
<evidence type="ECO:0000259" key="1">
    <source>
        <dbReference type="PROSITE" id="PS50943"/>
    </source>
</evidence>
<dbReference type="SUPFAM" id="SSF47413">
    <property type="entry name" value="lambda repressor-like DNA-binding domains"/>
    <property type="match status" value="1"/>
</dbReference>
<dbReference type="Proteomes" id="UP000751614">
    <property type="component" value="Unassembled WGS sequence"/>
</dbReference>
<protein>
    <submittedName>
        <fullName evidence="2">Helix-turn-helix transcriptional regulator</fullName>
    </submittedName>
</protein>
<gene>
    <name evidence="2" type="ORF">FGG15_10530</name>
</gene>
<keyword evidence="3" id="KW-1185">Reference proteome</keyword>